<keyword evidence="12" id="KW-1185">Reference proteome</keyword>
<feature type="transmembrane region" description="Helical" evidence="9">
    <location>
        <begin position="327"/>
        <end position="351"/>
    </location>
</feature>
<dbReference type="InterPro" id="IPR022408">
    <property type="entry name" value="Acyl-CoA-binding_prot_CS"/>
</dbReference>
<dbReference type="RefSeq" id="XP_028834370.1">
    <property type="nucleotide sequence ID" value="XM_028978537.1"/>
</dbReference>
<dbReference type="InterPro" id="IPR000582">
    <property type="entry name" value="Acyl-CoA-binding_protein"/>
</dbReference>
<reference evidence="11 12" key="1">
    <citation type="submission" date="2020-06" db="EMBL/GenBank/DDBJ databases">
        <authorList>
            <consortium name="Wellcome Sanger Institute Data Sharing"/>
        </authorList>
    </citation>
    <scope>NUCLEOTIDE SEQUENCE [LARGE SCALE GENOMIC DNA]</scope>
</reference>
<gene>
    <name evidence="11" type="primary">acbd5b</name>
</gene>
<dbReference type="PRINTS" id="PR00689">
    <property type="entry name" value="ACOABINDINGP"/>
</dbReference>
<dbReference type="InterPro" id="IPR035984">
    <property type="entry name" value="Acyl-CoA-binding_sf"/>
</dbReference>
<dbReference type="GO" id="GO:0016020">
    <property type="term" value="C:membrane"/>
    <property type="evidence" value="ECO:0007669"/>
    <property type="project" value="UniProtKB-SubCell"/>
</dbReference>
<dbReference type="Gene3D" id="1.20.80.10">
    <property type="match status" value="1"/>
</dbReference>
<keyword evidence="3 9" id="KW-0812">Transmembrane</keyword>
<dbReference type="PANTHER" id="PTHR23310">
    <property type="entry name" value="ACYL-COA-BINDING PROTEIN, ACBP"/>
    <property type="match status" value="1"/>
</dbReference>
<evidence type="ECO:0000256" key="4">
    <source>
        <dbReference type="ARBA" id="ARBA00022989"/>
    </source>
</evidence>
<evidence type="ECO:0000313" key="11">
    <source>
        <dbReference type="Ensembl" id="ENSDCDP00010011751.1"/>
    </source>
</evidence>
<dbReference type="PANTHER" id="PTHR23310:SF6">
    <property type="entry name" value="ACYL-COA-BINDING DOMAIN-CONTAINING PROTEIN 5"/>
    <property type="match status" value="1"/>
</dbReference>
<dbReference type="PROSITE" id="PS51228">
    <property type="entry name" value="ACB_2"/>
    <property type="match status" value="1"/>
</dbReference>
<dbReference type="InterPro" id="IPR014352">
    <property type="entry name" value="FERM/acyl-CoA-bd_prot_sf"/>
</dbReference>
<dbReference type="Ensembl" id="ENSDCDT00010012318.1">
    <property type="protein sequence ID" value="ENSDCDP00010011751.1"/>
    <property type="gene ID" value="ENSDCDG00010005239.1"/>
</dbReference>
<dbReference type="SUPFAM" id="SSF47027">
    <property type="entry name" value="Acyl-CoA binding protein"/>
    <property type="match status" value="1"/>
</dbReference>
<dbReference type="Proteomes" id="UP000694580">
    <property type="component" value="Chromosome 4"/>
</dbReference>
<evidence type="ECO:0000256" key="6">
    <source>
        <dbReference type="ARBA" id="ARBA00023121"/>
    </source>
</evidence>
<accession>A0AAY4AWI1</accession>
<sequence length="360" mass="39176">MAALESRFEAAVKVMNSLPQDGVYQPSEDMLLTFYSYHKQATEGPCKVPKPSFWDAPGIAKWEAWRALEDMPKEEAMAEYVEEIQLVLEVLPLNQHVAELLESLGTFYEIVDSGEDSSAEVATENAFSLPPPQSTPPVNGSSGSSEEEDGDDEESEDEGVSGLRPGSAHSLTSHSSLNSQEDDGELTCVGEVAHGDRVIVPGLKLQAGSRKHTPEEGAEVPLAAFDGGQNPPDQMLRAGDCGLMVAAQSDCAKNQCGLTRKDARGVAVACYHGNGRKEVAMALVRLQDNMRRVLQRLNTLEALTASQVRSLTLGQEGIPCKDETPGWWPFSASPLTVTFAVVWPALVHWLVRLYSKRRRV</sequence>
<evidence type="ECO:0000256" key="9">
    <source>
        <dbReference type="SAM" id="Phobius"/>
    </source>
</evidence>
<reference evidence="11" key="2">
    <citation type="submission" date="2025-08" db="UniProtKB">
        <authorList>
            <consortium name="Ensembl"/>
        </authorList>
    </citation>
    <scope>IDENTIFICATION</scope>
</reference>
<evidence type="ECO:0000256" key="3">
    <source>
        <dbReference type="ARBA" id="ARBA00022692"/>
    </source>
</evidence>
<keyword evidence="5" id="KW-0175">Coiled coil</keyword>
<evidence type="ECO:0000256" key="1">
    <source>
        <dbReference type="ARBA" id="ARBA00004167"/>
    </source>
</evidence>
<keyword evidence="7 9" id="KW-0472">Membrane</keyword>
<evidence type="ECO:0000256" key="5">
    <source>
        <dbReference type="ARBA" id="ARBA00023054"/>
    </source>
</evidence>
<name>A0AAY4AWI1_9TELE</name>
<dbReference type="AlphaFoldDB" id="A0AAY4AWI1"/>
<protein>
    <submittedName>
        <fullName evidence="11">Acyl-CoA binding domain containing 5b</fullName>
    </submittedName>
</protein>
<dbReference type="GO" id="GO:0000062">
    <property type="term" value="F:fatty-acyl-CoA binding"/>
    <property type="evidence" value="ECO:0007669"/>
    <property type="project" value="InterPro"/>
</dbReference>
<dbReference type="GeneID" id="114789287"/>
<proteinExistence type="predicted"/>
<keyword evidence="6" id="KW-0446">Lipid-binding</keyword>
<keyword evidence="2" id="KW-0813">Transport</keyword>
<dbReference type="FunFam" id="1.20.80.10:FF:000010">
    <property type="entry name" value="Acyl-CoA-binding domain-containing protein 5"/>
    <property type="match status" value="1"/>
</dbReference>
<feature type="region of interest" description="Disordered" evidence="8">
    <location>
        <begin position="119"/>
        <end position="183"/>
    </location>
</feature>
<evidence type="ECO:0000256" key="7">
    <source>
        <dbReference type="ARBA" id="ARBA00023136"/>
    </source>
</evidence>
<evidence type="ECO:0000313" key="12">
    <source>
        <dbReference type="Proteomes" id="UP000694580"/>
    </source>
</evidence>
<evidence type="ECO:0000256" key="8">
    <source>
        <dbReference type="SAM" id="MobiDB-lite"/>
    </source>
</evidence>
<feature type="compositionally biased region" description="Acidic residues" evidence="8">
    <location>
        <begin position="145"/>
        <end position="159"/>
    </location>
</feature>
<dbReference type="GO" id="GO:0006631">
    <property type="term" value="P:fatty acid metabolic process"/>
    <property type="evidence" value="ECO:0007669"/>
    <property type="project" value="TreeGrafter"/>
</dbReference>
<feature type="domain" description="ACB" evidence="10">
    <location>
        <begin position="4"/>
        <end position="93"/>
    </location>
</feature>
<dbReference type="GO" id="GO:0005777">
    <property type="term" value="C:peroxisome"/>
    <property type="evidence" value="ECO:0007669"/>
    <property type="project" value="TreeGrafter"/>
</dbReference>
<keyword evidence="4 9" id="KW-1133">Transmembrane helix</keyword>
<dbReference type="Pfam" id="PF00887">
    <property type="entry name" value="ACBP"/>
    <property type="match status" value="1"/>
</dbReference>
<evidence type="ECO:0000256" key="2">
    <source>
        <dbReference type="ARBA" id="ARBA00022448"/>
    </source>
</evidence>
<comment type="subcellular location">
    <subcellularLocation>
        <location evidence="1">Membrane</location>
        <topology evidence="1">Single-pass membrane protein</topology>
    </subcellularLocation>
</comment>
<reference evidence="11" key="3">
    <citation type="submission" date="2025-09" db="UniProtKB">
        <authorList>
            <consortium name="Ensembl"/>
        </authorList>
    </citation>
    <scope>IDENTIFICATION</scope>
</reference>
<dbReference type="PROSITE" id="PS00880">
    <property type="entry name" value="ACB_1"/>
    <property type="match status" value="1"/>
</dbReference>
<evidence type="ECO:0000259" key="10">
    <source>
        <dbReference type="PROSITE" id="PS51228"/>
    </source>
</evidence>
<organism evidence="11 12">
    <name type="scientific">Denticeps clupeoides</name>
    <name type="common">denticle herring</name>
    <dbReference type="NCBI Taxonomy" id="299321"/>
    <lineage>
        <taxon>Eukaryota</taxon>
        <taxon>Metazoa</taxon>
        <taxon>Chordata</taxon>
        <taxon>Craniata</taxon>
        <taxon>Vertebrata</taxon>
        <taxon>Euteleostomi</taxon>
        <taxon>Actinopterygii</taxon>
        <taxon>Neopterygii</taxon>
        <taxon>Teleostei</taxon>
        <taxon>Clupei</taxon>
        <taxon>Clupeiformes</taxon>
        <taxon>Denticipitoidei</taxon>
        <taxon>Denticipitidae</taxon>
        <taxon>Denticeps</taxon>
    </lineage>
</organism>
<dbReference type="GeneTree" id="ENSGT00940000156350"/>
<feature type="compositionally biased region" description="Polar residues" evidence="8">
    <location>
        <begin position="169"/>
        <end position="179"/>
    </location>
</feature>